<proteinExistence type="predicted"/>
<evidence type="ECO:0000256" key="2">
    <source>
        <dbReference type="SAM" id="Phobius"/>
    </source>
</evidence>
<dbReference type="AlphaFoldDB" id="A0ABD1YTM5"/>
<protein>
    <submittedName>
        <fullName evidence="3">Uncharacterized protein</fullName>
    </submittedName>
</protein>
<sequence>MQSSNTRGPSRQHADAVSFQTHGSSNRISSSRDSRSSETFKSENCTTGRNANRMKLAILHAPAVDALVPLFAFPMHGNHEQGNSKRDRNRRRSDNWRGSLGLSGLRVGICLGPSSHFRAFVARLLKIIVRLCPLAWLINTVMFGVADVE</sequence>
<reference evidence="3 4" key="1">
    <citation type="submission" date="2024-09" db="EMBL/GenBank/DDBJ databases">
        <title>Chromosome-scale assembly of Riccia fluitans.</title>
        <authorList>
            <person name="Paukszto L."/>
            <person name="Sawicki J."/>
            <person name="Karawczyk K."/>
            <person name="Piernik-Szablinska J."/>
            <person name="Szczecinska M."/>
            <person name="Mazdziarz M."/>
        </authorList>
    </citation>
    <scope>NUCLEOTIDE SEQUENCE [LARGE SCALE GENOMIC DNA]</scope>
    <source>
        <strain evidence="3">Rf_01</strain>
        <tissue evidence="3">Aerial parts of the thallus</tissue>
    </source>
</reference>
<accession>A0ABD1YTM5</accession>
<evidence type="ECO:0000313" key="3">
    <source>
        <dbReference type="EMBL" id="KAL2634127.1"/>
    </source>
</evidence>
<keyword evidence="4" id="KW-1185">Reference proteome</keyword>
<dbReference type="EMBL" id="JBHFFA010000003">
    <property type="protein sequence ID" value="KAL2634127.1"/>
    <property type="molecule type" value="Genomic_DNA"/>
</dbReference>
<keyword evidence="2" id="KW-1133">Transmembrane helix</keyword>
<name>A0ABD1YTM5_9MARC</name>
<feature type="transmembrane region" description="Helical" evidence="2">
    <location>
        <begin position="127"/>
        <end position="146"/>
    </location>
</feature>
<gene>
    <name evidence="3" type="ORF">R1flu_005606</name>
</gene>
<evidence type="ECO:0000313" key="4">
    <source>
        <dbReference type="Proteomes" id="UP001605036"/>
    </source>
</evidence>
<organism evidence="3 4">
    <name type="scientific">Riccia fluitans</name>
    <dbReference type="NCBI Taxonomy" id="41844"/>
    <lineage>
        <taxon>Eukaryota</taxon>
        <taxon>Viridiplantae</taxon>
        <taxon>Streptophyta</taxon>
        <taxon>Embryophyta</taxon>
        <taxon>Marchantiophyta</taxon>
        <taxon>Marchantiopsida</taxon>
        <taxon>Marchantiidae</taxon>
        <taxon>Marchantiales</taxon>
        <taxon>Ricciaceae</taxon>
        <taxon>Riccia</taxon>
    </lineage>
</organism>
<feature type="compositionally biased region" description="Basic and acidic residues" evidence="1">
    <location>
        <begin position="30"/>
        <end position="41"/>
    </location>
</feature>
<keyword evidence="2" id="KW-0472">Membrane</keyword>
<dbReference type="Proteomes" id="UP001605036">
    <property type="component" value="Unassembled WGS sequence"/>
</dbReference>
<keyword evidence="2" id="KW-0812">Transmembrane</keyword>
<evidence type="ECO:0000256" key="1">
    <source>
        <dbReference type="SAM" id="MobiDB-lite"/>
    </source>
</evidence>
<feature type="region of interest" description="Disordered" evidence="1">
    <location>
        <begin position="1"/>
        <end position="46"/>
    </location>
</feature>
<comment type="caution">
    <text evidence="3">The sequence shown here is derived from an EMBL/GenBank/DDBJ whole genome shotgun (WGS) entry which is preliminary data.</text>
</comment>